<gene>
    <name evidence="5" type="ORF">NDK47_27160</name>
</gene>
<dbReference type="CDD" id="cd00830">
    <property type="entry name" value="KAS_III"/>
    <property type="match status" value="1"/>
</dbReference>
<dbReference type="InterPro" id="IPR013751">
    <property type="entry name" value="ACP_syn_III_N"/>
</dbReference>
<sequence>MPSALFNHILVSGIACAVPSKQMDNNNYAEVLGEEEVKKFIKNTGVVHRHVTHEKQTTSDLCYEAAKNLLAHKGYSAESIDAIIFISQTPDYIQPATSHVLHKRLGLSKNCLSFDVNLGCSGYVYGMFLSSSLIQSGAVNRVLLLTGDILRKNKETNIKDEMLFGDAGSATLLERGNTTVRSLLHSNGEGYTALITPGGNTRRPLKDNESYWEITKPEMDGAAVFEFTITDVPQAFDEYFKTFDGSMDDYDYCVLHQANLFMMNHIRKKLKVDQSKLPISIDRYGNTNGASIPITIVDLCSREAVADKLKLITSGFGIGLSWGVVSFEIETKDVLPMIYSDSYFEEAYYGGQ</sequence>
<dbReference type="PANTHER" id="PTHR34069">
    <property type="entry name" value="3-OXOACYL-[ACYL-CARRIER-PROTEIN] SYNTHASE 3"/>
    <property type="match status" value="1"/>
</dbReference>
<keyword evidence="1" id="KW-0808">Transferase</keyword>
<accession>A0ABY4WFD0</accession>
<evidence type="ECO:0000256" key="2">
    <source>
        <dbReference type="ARBA" id="ARBA00023315"/>
    </source>
</evidence>
<keyword evidence="2" id="KW-0012">Acyltransferase</keyword>
<dbReference type="Pfam" id="PF08541">
    <property type="entry name" value="ACP_syn_III_C"/>
    <property type="match status" value="1"/>
</dbReference>
<dbReference type="EMBL" id="CP098755">
    <property type="protein sequence ID" value="USG65733.1"/>
    <property type="molecule type" value="Genomic_DNA"/>
</dbReference>
<organism evidence="5 6">
    <name type="scientific">Brevibacillus ruminantium</name>
    <dbReference type="NCBI Taxonomy" id="2950604"/>
    <lineage>
        <taxon>Bacteria</taxon>
        <taxon>Bacillati</taxon>
        <taxon>Bacillota</taxon>
        <taxon>Bacilli</taxon>
        <taxon>Bacillales</taxon>
        <taxon>Paenibacillaceae</taxon>
        <taxon>Brevibacillus</taxon>
    </lineage>
</organism>
<evidence type="ECO:0000259" key="3">
    <source>
        <dbReference type="Pfam" id="PF08541"/>
    </source>
</evidence>
<proteinExistence type="predicted"/>
<dbReference type="Gene3D" id="3.40.47.10">
    <property type="match status" value="1"/>
</dbReference>
<dbReference type="InterPro" id="IPR016039">
    <property type="entry name" value="Thiolase-like"/>
</dbReference>
<dbReference type="RefSeq" id="WP_251872823.1">
    <property type="nucleotide sequence ID" value="NZ_CP098755.1"/>
</dbReference>
<protein>
    <submittedName>
        <fullName evidence="5">Ketoacyl-ACP synthase III</fullName>
    </submittedName>
</protein>
<name>A0ABY4WFD0_9BACL</name>
<keyword evidence="6" id="KW-1185">Reference proteome</keyword>
<dbReference type="Proteomes" id="UP001056500">
    <property type="component" value="Chromosome"/>
</dbReference>
<feature type="domain" description="Beta-ketoacyl-[acyl-carrier-protein] synthase III N-terminal" evidence="4">
    <location>
        <begin position="114"/>
        <end position="184"/>
    </location>
</feature>
<dbReference type="InterPro" id="IPR013747">
    <property type="entry name" value="ACP_syn_III_C"/>
</dbReference>
<evidence type="ECO:0000313" key="6">
    <source>
        <dbReference type="Proteomes" id="UP001056500"/>
    </source>
</evidence>
<reference evidence="5" key="1">
    <citation type="submission" date="2022-06" db="EMBL/GenBank/DDBJ databases">
        <title>Genome sequencing of Brevibacillus sp. BB3-R1.</title>
        <authorList>
            <person name="Heo J."/>
            <person name="Lee D."/>
            <person name="Won M."/>
            <person name="Han B.-H."/>
            <person name="Hong S.-B."/>
            <person name="Kwon S.-W."/>
        </authorList>
    </citation>
    <scope>NUCLEOTIDE SEQUENCE</scope>
    <source>
        <strain evidence="5">BB3-R1</strain>
    </source>
</reference>
<evidence type="ECO:0000313" key="5">
    <source>
        <dbReference type="EMBL" id="USG65733.1"/>
    </source>
</evidence>
<evidence type="ECO:0000256" key="1">
    <source>
        <dbReference type="ARBA" id="ARBA00022679"/>
    </source>
</evidence>
<dbReference type="Pfam" id="PF08545">
    <property type="entry name" value="ACP_syn_III"/>
    <property type="match status" value="1"/>
</dbReference>
<feature type="domain" description="Beta-ketoacyl-[acyl-carrier-protein] synthase III C-terminal" evidence="3">
    <location>
        <begin position="246"/>
        <end position="328"/>
    </location>
</feature>
<evidence type="ECO:0000259" key="4">
    <source>
        <dbReference type="Pfam" id="PF08545"/>
    </source>
</evidence>
<dbReference type="SUPFAM" id="SSF53901">
    <property type="entry name" value="Thiolase-like"/>
    <property type="match status" value="1"/>
</dbReference>
<dbReference type="PANTHER" id="PTHR34069:SF2">
    <property type="entry name" value="BETA-KETOACYL-[ACYL-CARRIER-PROTEIN] SYNTHASE III"/>
    <property type="match status" value="1"/>
</dbReference>